<sequence length="302" mass="31883">MKTNKILLNSMILLSSVAFVASCSDDDGPSLPPIGGYDSANDVGAADLVAYWPLNGNGKESLSNTNPSSSVGATYEAGAKGQGVKLANGYLAYPQITALGSTMQNVTISLWAKVTNNGGPGSTTGRPTMLFNLDRQNEWAGNINLFAETGWYASTNDTLVLKGLAVIKNLDGSANFQDVINSPKPSAADIANGHVGNANKNGAKWAHYVATWEASTGKFLLYANGQKISNPAFEVRGGGNPLPLNFFTPTKPIIGTFQTVVAGNPDAWQTPAEANIDEIRVWKKTLNAADINALYELEKAGR</sequence>
<evidence type="ECO:0000256" key="1">
    <source>
        <dbReference type="SAM" id="SignalP"/>
    </source>
</evidence>
<proteinExistence type="predicted"/>
<evidence type="ECO:0000313" key="2">
    <source>
        <dbReference type="EMBL" id="TDP59394.1"/>
    </source>
</evidence>
<dbReference type="InterPro" id="IPR013320">
    <property type="entry name" value="ConA-like_dom_sf"/>
</dbReference>
<accession>A0A4R6Q9T8</accession>
<protein>
    <submittedName>
        <fullName evidence="2">Concanavalin A-like lectin/glucanase superfamily protein</fullName>
    </submittedName>
</protein>
<dbReference type="Gene3D" id="2.60.120.200">
    <property type="match status" value="1"/>
</dbReference>
<dbReference type="GO" id="GO:0030246">
    <property type="term" value="F:carbohydrate binding"/>
    <property type="evidence" value="ECO:0007669"/>
    <property type="project" value="UniProtKB-KW"/>
</dbReference>
<feature type="chain" id="PRO_5020738166" evidence="1">
    <location>
        <begin position="21"/>
        <end position="302"/>
    </location>
</feature>
<reference evidence="2 3" key="1">
    <citation type="submission" date="2019-03" db="EMBL/GenBank/DDBJ databases">
        <title>Genomic Encyclopedia of Archaeal and Bacterial Type Strains, Phase II (KMG-II): from individual species to whole genera.</title>
        <authorList>
            <person name="Goeker M."/>
        </authorList>
    </citation>
    <scope>NUCLEOTIDE SEQUENCE [LARGE SCALE GENOMIC DNA]</scope>
    <source>
        <strain evidence="2 3">DSM 25687</strain>
    </source>
</reference>
<dbReference type="RefSeq" id="WP_133532929.1">
    <property type="nucleotide sequence ID" value="NZ_SNXR01000013.1"/>
</dbReference>
<dbReference type="SUPFAM" id="SSF49899">
    <property type="entry name" value="Concanavalin A-like lectins/glucanases"/>
    <property type="match status" value="1"/>
</dbReference>
<dbReference type="GO" id="GO:0005975">
    <property type="term" value="P:carbohydrate metabolic process"/>
    <property type="evidence" value="ECO:0007669"/>
    <property type="project" value="UniProtKB-ARBA"/>
</dbReference>
<feature type="signal peptide" evidence="1">
    <location>
        <begin position="1"/>
        <end position="20"/>
    </location>
</feature>
<comment type="caution">
    <text evidence="2">The sequence shown here is derived from an EMBL/GenBank/DDBJ whole genome shotgun (WGS) entry which is preliminary data.</text>
</comment>
<gene>
    <name evidence="2" type="ORF">BC748_1644</name>
</gene>
<organism evidence="2 3">
    <name type="scientific">Flavobacterium dankookense</name>
    <dbReference type="NCBI Taxonomy" id="706186"/>
    <lineage>
        <taxon>Bacteria</taxon>
        <taxon>Pseudomonadati</taxon>
        <taxon>Bacteroidota</taxon>
        <taxon>Flavobacteriia</taxon>
        <taxon>Flavobacteriales</taxon>
        <taxon>Flavobacteriaceae</taxon>
        <taxon>Flavobacterium</taxon>
    </lineage>
</organism>
<evidence type="ECO:0000313" key="3">
    <source>
        <dbReference type="Proteomes" id="UP000295260"/>
    </source>
</evidence>
<dbReference type="AlphaFoldDB" id="A0A4R6Q9T8"/>
<dbReference type="PROSITE" id="PS51257">
    <property type="entry name" value="PROKAR_LIPOPROTEIN"/>
    <property type="match status" value="1"/>
</dbReference>
<keyword evidence="3" id="KW-1185">Reference proteome</keyword>
<dbReference type="Pfam" id="PF13385">
    <property type="entry name" value="Laminin_G_3"/>
    <property type="match status" value="1"/>
</dbReference>
<dbReference type="Proteomes" id="UP000295260">
    <property type="component" value="Unassembled WGS sequence"/>
</dbReference>
<dbReference type="GO" id="GO:0004553">
    <property type="term" value="F:hydrolase activity, hydrolyzing O-glycosyl compounds"/>
    <property type="evidence" value="ECO:0007669"/>
    <property type="project" value="UniProtKB-ARBA"/>
</dbReference>
<keyword evidence="1" id="KW-0732">Signal</keyword>
<dbReference type="OrthoDB" id="9814380at2"/>
<keyword evidence="2" id="KW-0430">Lectin</keyword>
<dbReference type="EMBL" id="SNXR01000013">
    <property type="protein sequence ID" value="TDP59394.1"/>
    <property type="molecule type" value="Genomic_DNA"/>
</dbReference>
<name>A0A4R6Q9T8_9FLAO</name>